<dbReference type="InterPro" id="IPR005025">
    <property type="entry name" value="FMN_Rdtase-like_dom"/>
</dbReference>
<dbReference type="PANTHER" id="PTHR30543">
    <property type="entry name" value="CHROMATE REDUCTASE"/>
    <property type="match status" value="1"/>
</dbReference>
<dbReference type="Gene3D" id="3.40.50.360">
    <property type="match status" value="1"/>
</dbReference>
<evidence type="ECO:0000313" key="5">
    <source>
        <dbReference type="Proteomes" id="UP000264753"/>
    </source>
</evidence>
<dbReference type="GO" id="GO:0005829">
    <property type="term" value="C:cytosol"/>
    <property type="evidence" value="ECO:0007669"/>
    <property type="project" value="TreeGrafter"/>
</dbReference>
<dbReference type="InterPro" id="IPR029039">
    <property type="entry name" value="Flavoprotein-like_sf"/>
</dbReference>
<name>A0A358HXZ9_9PROT</name>
<reference evidence="4 5" key="1">
    <citation type="journal article" date="2018" name="Nat. Biotechnol.">
        <title>A standardized bacterial taxonomy based on genome phylogeny substantially revises the tree of life.</title>
        <authorList>
            <person name="Parks D.H."/>
            <person name="Chuvochina M."/>
            <person name="Waite D.W."/>
            <person name="Rinke C."/>
            <person name="Skarshewski A."/>
            <person name="Chaumeil P.A."/>
            <person name="Hugenholtz P."/>
        </authorList>
    </citation>
    <scope>NUCLEOTIDE SEQUENCE [LARGE SCALE GENOMIC DNA]</scope>
    <source>
        <strain evidence="2">UBA8707</strain>
        <strain evidence="3">UBA9881</strain>
    </source>
</reference>
<dbReference type="GO" id="GO:0016491">
    <property type="term" value="F:oxidoreductase activity"/>
    <property type="evidence" value="ECO:0007669"/>
    <property type="project" value="InterPro"/>
</dbReference>
<evidence type="ECO:0000313" key="4">
    <source>
        <dbReference type="Proteomes" id="UP000264179"/>
    </source>
</evidence>
<dbReference type="GO" id="GO:0010181">
    <property type="term" value="F:FMN binding"/>
    <property type="evidence" value="ECO:0007669"/>
    <property type="project" value="TreeGrafter"/>
</dbReference>
<evidence type="ECO:0000313" key="2">
    <source>
        <dbReference type="EMBL" id="HBV00009.1"/>
    </source>
</evidence>
<dbReference type="PANTHER" id="PTHR30543:SF21">
    <property type="entry name" value="NAD(P)H-DEPENDENT FMN REDUCTASE LOT6"/>
    <property type="match status" value="1"/>
</dbReference>
<accession>A0A358HXZ9</accession>
<gene>
    <name evidence="2" type="ORF">DEF21_19195</name>
    <name evidence="3" type="ORF">DHR80_11835</name>
</gene>
<dbReference type="InterPro" id="IPR050712">
    <property type="entry name" value="NAD(P)H-dep_reductase"/>
</dbReference>
<organism evidence="2 5">
    <name type="scientific">Thalassospira lucentensis</name>
    <dbReference type="NCBI Taxonomy" id="168935"/>
    <lineage>
        <taxon>Bacteria</taxon>
        <taxon>Pseudomonadati</taxon>
        <taxon>Pseudomonadota</taxon>
        <taxon>Alphaproteobacteria</taxon>
        <taxon>Rhodospirillales</taxon>
        <taxon>Thalassospiraceae</taxon>
        <taxon>Thalassospira</taxon>
    </lineage>
</organism>
<dbReference type="Proteomes" id="UP000264753">
    <property type="component" value="Unassembled WGS sequence"/>
</dbReference>
<evidence type="ECO:0000259" key="1">
    <source>
        <dbReference type="Pfam" id="PF03358"/>
    </source>
</evidence>
<dbReference type="Pfam" id="PF03358">
    <property type="entry name" value="FMN_red"/>
    <property type="match status" value="1"/>
</dbReference>
<dbReference type="AlphaFoldDB" id="A0A358HXZ9"/>
<dbReference type="EMBL" id="DOOG01000157">
    <property type="protein sequence ID" value="HBV00009.1"/>
    <property type="molecule type" value="Genomic_DNA"/>
</dbReference>
<proteinExistence type="predicted"/>
<dbReference type="Proteomes" id="UP000264179">
    <property type="component" value="Unassembled WGS sequence"/>
</dbReference>
<dbReference type="RefSeq" id="WP_276654578.1">
    <property type="nucleotide sequence ID" value="NZ_DOOG01000157.1"/>
</dbReference>
<comment type="caution">
    <text evidence="2">The sequence shown here is derived from an EMBL/GenBank/DDBJ whole genome shotgun (WGS) entry which is preliminary data.</text>
</comment>
<feature type="domain" description="NADPH-dependent FMN reductase-like" evidence="1">
    <location>
        <begin position="5"/>
        <end position="140"/>
    </location>
</feature>
<dbReference type="SUPFAM" id="SSF52218">
    <property type="entry name" value="Flavoproteins"/>
    <property type="match status" value="1"/>
</dbReference>
<evidence type="ECO:0000313" key="3">
    <source>
        <dbReference type="EMBL" id="HCW67872.1"/>
    </source>
</evidence>
<protein>
    <submittedName>
        <fullName evidence="2">FMN reductase</fullName>
    </submittedName>
</protein>
<sequence>MPRHVLAICGSLRAQSINRTLLLAAQKCGQAHGLEIHLYDGLGNLPIFNPDNEETPPKSVLDFRAHLAQSDAVLIASPEYAHGVTGAIKNALDWVVASGEFMQMPVAAINASGRATIAQAALIETIRTMDATIIDDACVTIVLNGKNYSADDIINDPETAGLLDQALGSLRKALDESDQKRDIA</sequence>
<dbReference type="EMBL" id="DPOP01000095">
    <property type="protein sequence ID" value="HCW67872.1"/>
    <property type="molecule type" value="Genomic_DNA"/>
</dbReference>